<evidence type="ECO:0000313" key="6">
    <source>
        <dbReference type="EMBL" id="KAH9833664.1"/>
    </source>
</evidence>
<evidence type="ECO:0000256" key="4">
    <source>
        <dbReference type="PROSITE-ProRule" id="PRU00134"/>
    </source>
</evidence>
<evidence type="ECO:0000256" key="1">
    <source>
        <dbReference type="ARBA" id="ARBA00022723"/>
    </source>
</evidence>
<dbReference type="GeneID" id="72009763"/>
<keyword evidence="1" id="KW-0479">Metal-binding</keyword>
<keyword evidence="7" id="KW-1185">Reference proteome</keyword>
<comment type="caution">
    <text evidence="6">The sequence shown here is derived from an EMBL/GenBank/DDBJ whole genome shotgun (WGS) entry which is preliminary data.</text>
</comment>
<name>A0ABQ8K996_9APHY</name>
<evidence type="ECO:0000313" key="7">
    <source>
        <dbReference type="Proteomes" id="UP000814176"/>
    </source>
</evidence>
<dbReference type="Pfam" id="PF01753">
    <property type="entry name" value="zf-MYND"/>
    <property type="match status" value="1"/>
</dbReference>
<evidence type="ECO:0000256" key="2">
    <source>
        <dbReference type="ARBA" id="ARBA00022771"/>
    </source>
</evidence>
<gene>
    <name evidence="6" type="ORF">C8Q71DRAFT_909233</name>
</gene>
<feature type="domain" description="MYND-type" evidence="5">
    <location>
        <begin position="5"/>
        <end position="43"/>
    </location>
</feature>
<sequence>MVLYCAMCPNIATKRCDGCQLSGVNYCSKDCQGKDWPEHKFECKSMSSSHFDTADQLVRAAHRGHMPHDTDTLHEYGFVRATKAGTLHELFDFWVEVIVTLEIPARSLRVWRRNWVLCQEIKLAYANSGRVSTSQAFEWFQANQWIVEQCLPIPRRFEDEQDADVARVCQYTGLPHPRDPNLREIRAALPNSQAICYDLCQGIFCHISIFPPTHLWILFGFGVCKSDSEERTLEEIYKRLFQLHPFEEIWRAYDTGVLGDLIEPLLSAYEPGWGRRRELLYVLEAPRFPGYNWELVWRLKAAVLIEEPYLINQPGHPLRIFYGFGNAESMDDVRELKRLYRRLFRDDNVIPTELHRAAVKWELYRFVDSILGFERREQRLFRRLLRRYDYIFGESDCPPPPAFIAPP</sequence>
<protein>
    <recommendedName>
        <fullName evidence="5">MYND-type domain-containing protein</fullName>
    </recommendedName>
</protein>
<proteinExistence type="predicted"/>
<dbReference type="Gene3D" id="6.10.140.2220">
    <property type="match status" value="1"/>
</dbReference>
<accession>A0ABQ8K996</accession>
<dbReference type="InterPro" id="IPR002893">
    <property type="entry name" value="Znf_MYND"/>
</dbReference>
<keyword evidence="2 4" id="KW-0863">Zinc-finger</keyword>
<dbReference type="RefSeq" id="XP_047776380.1">
    <property type="nucleotide sequence ID" value="XM_047929031.1"/>
</dbReference>
<reference evidence="6 7" key="1">
    <citation type="journal article" date="2021" name="Environ. Microbiol.">
        <title>Gene family expansions and transcriptome signatures uncover fungal adaptations to wood decay.</title>
        <authorList>
            <person name="Hage H."/>
            <person name="Miyauchi S."/>
            <person name="Viragh M."/>
            <person name="Drula E."/>
            <person name="Min B."/>
            <person name="Chaduli D."/>
            <person name="Navarro D."/>
            <person name="Favel A."/>
            <person name="Norest M."/>
            <person name="Lesage-Meessen L."/>
            <person name="Balint B."/>
            <person name="Merenyi Z."/>
            <person name="de Eugenio L."/>
            <person name="Morin E."/>
            <person name="Martinez A.T."/>
            <person name="Baldrian P."/>
            <person name="Stursova M."/>
            <person name="Martinez M.J."/>
            <person name="Novotny C."/>
            <person name="Magnuson J.K."/>
            <person name="Spatafora J.W."/>
            <person name="Maurice S."/>
            <person name="Pangilinan J."/>
            <person name="Andreopoulos W."/>
            <person name="LaButti K."/>
            <person name="Hundley H."/>
            <person name="Na H."/>
            <person name="Kuo A."/>
            <person name="Barry K."/>
            <person name="Lipzen A."/>
            <person name="Henrissat B."/>
            <person name="Riley R."/>
            <person name="Ahrendt S."/>
            <person name="Nagy L.G."/>
            <person name="Grigoriev I.V."/>
            <person name="Martin F."/>
            <person name="Rosso M.N."/>
        </authorList>
    </citation>
    <scope>NUCLEOTIDE SEQUENCE [LARGE SCALE GENOMIC DNA]</scope>
    <source>
        <strain evidence="6 7">CIRM-BRFM 1785</strain>
    </source>
</reference>
<keyword evidence="3" id="KW-0862">Zinc</keyword>
<organism evidence="6 7">
    <name type="scientific">Rhodofomes roseus</name>
    <dbReference type="NCBI Taxonomy" id="34475"/>
    <lineage>
        <taxon>Eukaryota</taxon>
        <taxon>Fungi</taxon>
        <taxon>Dikarya</taxon>
        <taxon>Basidiomycota</taxon>
        <taxon>Agaricomycotina</taxon>
        <taxon>Agaricomycetes</taxon>
        <taxon>Polyporales</taxon>
        <taxon>Rhodofomes</taxon>
    </lineage>
</organism>
<dbReference type="SUPFAM" id="SSF144232">
    <property type="entry name" value="HIT/MYND zinc finger-like"/>
    <property type="match status" value="1"/>
</dbReference>
<dbReference type="EMBL" id="JADCUA010000017">
    <property type="protein sequence ID" value="KAH9833664.1"/>
    <property type="molecule type" value="Genomic_DNA"/>
</dbReference>
<evidence type="ECO:0000256" key="3">
    <source>
        <dbReference type="ARBA" id="ARBA00022833"/>
    </source>
</evidence>
<dbReference type="Proteomes" id="UP000814176">
    <property type="component" value="Unassembled WGS sequence"/>
</dbReference>
<dbReference type="PROSITE" id="PS50865">
    <property type="entry name" value="ZF_MYND_2"/>
    <property type="match status" value="1"/>
</dbReference>
<evidence type="ECO:0000259" key="5">
    <source>
        <dbReference type="PROSITE" id="PS50865"/>
    </source>
</evidence>